<dbReference type="AlphaFoldDB" id="A0A6G9Z7F9"/>
<protein>
    <submittedName>
        <fullName evidence="2">Uncharacterized protein</fullName>
    </submittedName>
</protein>
<name>A0A6G9Z7F9_9NOCA</name>
<organism evidence="2 3">
    <name type="scientific">Nocardia terpenica</name>
    <dbReference type="NCBI Taxonomy" id="455432"/>
    <lineage>
        <taxon>Bacteria</taxon>
        <taxon>Bacillati</taxon>
        <taxon>Actinomycetota</taxon>
        <taxon>Actinomycetes</taxon>
        <taxon>Mycobacteriales</taxon>
        <taxon>Nocardiaceae</taxon>
        <taxon>Nocardia</taxon>
    </lineage>
</organism>
<evidence type="ECO:0000256" key="1">
    <source>
        <dbReference type="ARBA" id="ARBA00006607"/>
    </source>
</evidence>
<dbReference type="Gene3D" id="1.10.560.10">
    <property type="entry name" value="GroEL-like equatorial domain"/>
    <property type="match status" value="1"/>
</dbReference>
<reference evidence="2 3" key="1">
    <citation type="journal article" date="2019" name="ACS Chem. Biol.">
        <title>Identification and Mobilization of a Cryptic Antibiotic Biosynthesis Gene Locus from a Human-Pathogenic Nocardia Isolate.</title>
        <authorList>
            <person name="Herisse M."/>
            <person name="Ishida K."/>
            <person name="Porter J.L."/>
            <person name="Howden B."/>
            <person name="Hertweck C."/>
            <person name="Stinear T.P."/>
            <person name="Pidot S.J."/>
        </authorList>
    </citation>
    <scope>NUCLEOTIDE SEQUENCE [LARGE SCALE GENOMIC DNA]</scope>
    <source>
        <strain evidence="2 3">AUSMDU00012715</strain>
    </source>
</reference>
<gene>
    <name evidence="2" type="ORF">F6W96_26685</name>
</gene>
<evidence type="ECO:0000313" key="2">
    <source>
        <dbReference type="EMBL" id="QIS21390.1"/>
    </source>
</evidence>
<evidence type="ECO:0000313" key="3">
    <source>
        <dbReference type="Proteomes" id="UP000500953"/>
    </source>
</evidence>
<sequence length="93" mass="9332">MTVPELPSAAVDARDQLLAAVAAEAQALTAKQSGKCAEALETLARAFTLLTSGSPAVAPASRNLTVGHGLNAASGGYVDMIAEGIIDPAKVTR</sequence>
<dbReference type="Proteomes" id="UP000500953">
    <property type="component" value="Chromosome"/>
</dbReference>
<accession>A0A6G9Z7F9</accession>
<dbReference type="EMBL" id="CP046173">
    <property type="protein sequence ID" value="QIS21390.1"/>
    <property type="molecule type" value="Genomic_DNA"/>
</dbReference>
<comment type="similarity">
    <text evidence="1">Belongs to the chaperonin (HSP60) family.</text>
</comment>
<dbReference type="RefSeq" id="WP_167484354.1">
    <property type="nucleotide sequence ID" value="NZ_CP046173.1"/>
</dbReference>
<dbReference type="InterPro" id="IPR027413">
    <property type="entry name" value="GROEL-like_equatorial_sf"/>
</dbReference>
<proteinExistence type="inferred from homology"/>
<dbReference type="SUPFAM" id="SSF48592">
    <property type="entry name" value="GroEL equatorial domain-like"/>
    <property type="match status" value="1"/>
</dbReference>